<dbReference type="InterPro" id="IPR000719">
    <property type="entry name" value="Prot_kinase_dom"/>
</dbReference>
<feature type="compositionally biased region" description="Acidic residues" evidence="1">
    <location>
        <begin position="434"/>
        <end position="448"/>
    </location>
</feature>
<feature type="region of interest" description="Disordered" evidence="1">
    <location>
        <begin position="434"/>
        <end position="497"/>
    </location>
</feature>
<dbReference type="PANTHER" id="PTHR33112:SF16">
    <property type="entry name" value="HETEROKARYON INCOMPATIBILITY DOMAIN-CONTAINING PROTEIN"/>
    <property type="match status" value="1"/>
</dbReference>
<evidence type="ECO:0000259" key="2">
    <source>
        <dbReference type="PROSITE" id="PS50011"/>
    </source>
</evidence>
<dbReference type="CDD" id="cd00180">
    <property type="entry name" value="PKc"/>
    <property type="match status" value="1"/>
</dbReference>
<dbReference type="GeneID" id="63845063"/>
<feature type="compositionally biased region" description="Basic and acidic residues" evidence="1">
    <location>
        <begin position="1314"/>
        <end position="1326"/>
    </location>
</feature>
<gene>
    <name evidence="3" type="ORF">K460DRAFT_272554</name>
</gene>
<dbReference type="InterPro" id="IPR011009">
    <property type="entry name" value="Kinase-like_dom_sf"/>
</dbReference>
<protein>
    <recommendedName>
        <fullName evidence="2">Protein kinase domain-containing protein</fullName>
    </recommendedName>
</protein>
<feature type="compositionally biased region" description="Low complexity" evidence="1">
    <location>
        <begin position="265"/>
        <end position="275"/>
    </location>
</feature>
<dbReference type="Proteomes" id="UP000800039">
    <property type="component" value="Unassembled WGS sequence"/>
</dbReference>
<dbReference type="SUPFAM" id="SSF56112">
    <property type="entry name" value="Protein kinase-like (PK-like)"/>
    <property type="match status" value="1"/>
</dbReference>
<feature type="region of interest" description="Disordered" evidence="1">
    <location>
        <begin position="1302"/>
        <end position="1345"/>
    </location>
</feature>
<feature type="region of interest" description="Disordered" evidence="1">
    <location>
        <begin position="614"/>
        <end position="648"/>
    </location>
</feature>
<feature type="compositionally biased region" description="Low complexity" evidence="1">
    <location>
        <begin position="470"/>
        <end position="479"/>
    </location>
</feature>
<dbReference type="EMBL" id="ML976614">
    <property type="protein sequence ID" value="KAF1851596.1"/>
    <property type="molecule type" value="Genomic_DNA"/>
</dbReference>
<keyword evidence="4" id="KW-1185">Reference proteome</keyword>
<dbReference type="InterPro" id="IPR008271">
    <property type="entry name" value="Ser/Thr_kinase_AS"/>
</dbReference>
<sequence length="1345" mass="148663">MDSQGAGYAFDVNMDFSNAFATLPQQQQSFLKPVEGDTSGFFADEAIDTSASFIDPAMFSTTPQQASFDMQHSLTMDNTSGSTTAWHTQLTPDMHHALNTFPLTPVPSLDSMYQSNFSTSLGKRPLQVDAQDFPQAKRHETADFTLFSPLVSTATTSSWGIETQSTSNSMETGLSDEAADVCATWFNKYNILPSDRHIESLSQLTGESADVIRSWFGRLLKQGMGGSHGDSAYKSQTNLIPQEQFWNDQFSTGVTQTSPPQLLLQQQQEDTTTSEAPCSHDTTTVNQSATTLRGSKKRCAPTEDLQLLSRDPNKIYQCTRKCGKRYGRKCDWKRNEEEGYPCKSWVCSLCTSEGVENVKPCFRKYHYAQHFRNIHPDINADEYEEASVVCSETEFPRQCGFCRHRFVSRQERIDHIADHFKQGKCMLDWNDEDVDDSHDSDNTDDDDDRPSGDGFDGSKPSSDPRDSDPRGGSSSNYYGGNDGGSGSDSQPPHGGFFQFQLSQLSEGSGSQPSCANQCIKPTNLLQHNQQCATARPDTGEQGSICGSIASEQPLAESISAAGDDKGLVARDVLPRTTLVDQTSRSAVDAVWPEAQLDPSQSNNTVCEAARTRLQTSNDRRPRSPERLRPITVTPGLDAPSPGFQTRQSSGVFLGTKATSVRKDTATEQGLISQQALHSIPTNSQSFLSIRLLGAGGFSTVDEVVHRETNLRMGRKTLKNRDQTALEEIRKEVDVLQKLRHPHVIRYLGAYSTGDKMSILVSPVAETTLGLWMEQVALDNPAYLAETIVKMFGCLASSVRYLHEQRPVVNHMDIKPQNILIVGGDQELPHVVLCDFGTSSSEDSLDGQSKPLTRQYTAPEVFEGFTRKQAADIWSLGCVFAEMASVSFSQGNSAWPRFRKEFSGRTGKYYWQDIPFLQSRLSQFLEEAPTVTEQTVVRTLKTMLSAEPTQRPDARSLTMIFTPAPCCLHWPNDKATFPGPHAELGEVEMLGQKDGIDCCTQLHLRGETSKETDTNLPTAKGWLEECSHSHDACRQQTLGDAKFLPTRLVDVRPGGQEGSFVRVVNSTCIESTADQVEYVALSHLWNQEHVTLSSDSLQDMLTNLPLQTLPTAVQAAVSTAQRLGYRYIWVDSLCILQDSEDDKRHECATMASVFRNAALTVVLDQMTTSVQEDKSVVLLTNDNLDHTLPLPSQTRSSITEDHLPVFAALPAVDFTSPNFGWDTRAWALQERLLSRRFLHLGEQMYWECNSLKASETFPRGLSPLVWEKVHSKTPQGLQSGSSGRTTDTVLSIPASLDSLENKPVSVSAQASSVLGRREGRQEIDRSGQLDQNGSLVEGNATVVDKR</sequence>
<accession>A0A9P4GU73</accession>
<name>A0A9P4GU73_9PLEO</name>
<comment type="caution">
    <text evidence="3">The sequence shown here is derived from an EMBL/GenBank/DDBJ whole genome shotgun (WGS) entry which is preliminary data.</text>
</comment>
<dbReference type="PANTHER" id="PTHR33112">
    <property type="entry name" value="DOMAIN PROTEIN, PUTATIVE-RELATED"/>
    <property type="match status" value="1"/>
</dbReference>
<evidence type="ECO:0000256" key="1">
    <source>
        <dbReference type="SAM" id="MobiDB-lite"/>
    </source>
</evidence>
<dbReference type="PROSITE" id="PS50011">
    <property type="entry name" value="PROTEIN_KINASE_DOM"/>
    <property type="match status" value="1"/>
</dbReference>
<proteinExistence type="predicted"/>
<dbReference type="SMART" id="SM00220">
    <property type="entry name" value="S_TKc"/>
    <property type="match status" value="1"/>
</dbReference>
<evidence type="ECO:0000313" key="3">
    <source>
        <dbReference type="EMBL" id="KAF1851596.1"/>
    </source>
</evidence>
<feature type="region of interest" description="Disordered" evidence="1">
    <location>
        <begin position="265"/>
        <end position="287"/>
    </location>
</feature>
<dbReference type="Gene3D" id="1.10.510.10">
    <property type="entry name" value="Transferase(Phosphotransferase) domain 1"/>
    <property type="match status" value="1"/>
</dbReference>
<dbReference type="PROSITE" id="PS00108">
    <property type="entry name" value="PROTEIN_KINASE_ST"/>
    <property type="match status" value="1"/>
</dbReference>
<feature type="domain" description="Protein kinase" evidence="2">
    <location>
        <begin position="686"/>
        <end position="961"/>
    </location>
</feature>
<dbReference type="Pfam" id="PF00069">
    <property type="entry name" value="Pkinase"/>
    <property type="match status" value="1"/>
</dbReference>
<organism evidence="3 4">
    <name type="scientific">Cucurbitaria berberidis CBS 394.84</name>
    <dbReference type="NCBI Taxonomy" id="1168544"/>
    <lineage>
        <taxon>Eukaryota</taxon>
        <taxon>Fungi</taxon>
        <taxon>Dikarya</taxon>
        <taxon>Ascomycota</taxon>
        <taxon>Pezizomycotina</taxon>
        <taxon>Dothideomycetes</taxon>
        <taxon>Pleosporomycetidae</taxon>
        <taxon>Pleosporales</taxon>
        <taxon>Pleosporineae</taxon>
        <taxon>Cucurbitariaceae</taxon>
        <taxon>Cucurbitaria</taxon>
    </lineage>
</organism>
<dbReference type="GO" id="GO:0004672">
    <property type="term" value="F:protein kinase activity"/>
    <property type="evidence" value="ECO:0007669"/>
    <property type="project" value="InterPro"/>
</dbReference>
<dbReference type="Pfam" id="PF06985">
    <property type="entry name" value="HET"/>
    <property type="match status" value="1"/>
</dbReference>
<dbReference type="Gene3D" id="3.30.200.20">
    <property type="entry name" value="Phosphorylase Kinase, domain 1"/>
    <property type="match status" value="1"/>
</dbReference>
<dbReference type="GO" id="GO:0005524">
    <property type="term" value="F:ATP binding"/>
    <property type="evidence" value="ECO:0007669"/>
    <property type="project" value="InterPro"/>
</dbReference>
<dbReference type="OrthoDB" id="4062651at2759"/>
<dbReference type="InterPro" id="IPR010730">
    <property type="entry name" value="HET"/>
</dbReference>
<evidence type="ECO:0000313" key="4">
    <source>
        <dbReference type="Proteomes" id="UP000800039"/>
    </source>
</evidence>
<reference evidence="3" key="1">
    <citation type="submission" date="2020-01" db="EMBL/GenBank/DDBJ databases">
        <authorList>
            <consortium name="DOE Joint Genome Institute"/>
            <person name="Haridas S."/>
            <person name="Albert R."/>
            <person name="Binder M."/>
            <person name="Bloem J."/>
            <person name="Labutti K."/>
            <person name="Salamov A."/>
            <person name="Andreopoulos B."/>
            <person name="Baker S.E."/>
            <person name="Barry K."/>
            <person name="Bills G."/>
            <person name="Bluhm B.H."/>
            <person name="Cannon C."/>
            <person name="Castanera R."/>
            <person name="Culley D.E."/>
            <person name="Daum C."/>
            <person name="Ezra D."/>
            <person name="Gonzalez J.B."/>
            <person name="Henrissat B."/>
            <person name="Kuo A."/>
            <person name="Liang C."/>
            <person name="Lipzen A."/>
            <person name="Lutzoni F."/>
            <person name="Magnuson J."/>
            <person name="Mondo S."/>
            <person name="Nolan M."/>
            <person name="Ohm R."/>
            <person name="Pangilinan J."/>
            <person name="Park H.-J."/>
            <person name="Ramirez L."/>
            <person name="Alfaro M."/>
            <person name="Sun H."/>
            <person name="Tritt A."/>
            <person name="Yoshinaga Y."/>
            <person name="Zwiers L.-H."/>
            <person name="Turgeon B.G."/>
            <person name="Goodwin S.B."/>
            <person name="Spatafora J.W."/>
            <person name="Crous P.W."/>
            <person name="Grigoriev I.V."/>
        </authorList>
    </citation>
    <scope>NUCLEOTIDE SEQUENCE</scope>
    <source>
        <strain evidence="3">CBS 394.84</strain>
    </source>
</reference>
<feature type="compositionally biased region" description="Basic and acidic residues" evidence="1">
    <location>
        <begin position="617"/>
        <end position="628"/>
    </location>
</feature>
<dbReference type="RefSeq" id="XP_040794159.1">
    <property type="nucleotide sequence ID" value="XM_040927810.1"/>
</dbReference>